<dbReference type="PANTHER" id="PTHR38886:SF1">
    <property type="entry name" value="NACHT-NTPASE AND P-LOOP NTPASES N-TERMINAL DOMAIN-CONTAINING PROTEIN"/>
    <property type="match status" value="1"/>
</dbReference>
<organism evidence="3 4">
    <name type="scientific">Westerdykella ornata</name>
    <dbReference type="NCBI Taxonomy" id="318751"/>
    <lineage>
        <taxon>Eukaryota</taxon>
        <taxon>Fungi</taxon>
        <taxon>Dikarya</taxon>
        <taxon>Ascomycota</taxon>
        <taxon>Pezizomycotina</taxon>
        <taxon>Dothideomycetes</taxon>
        <taxon>Pleosporomycetidae</taxon>
        <taxon>Pleosporales</taxon>
        <taxon>Sporormiaceae</taxon>
        <taxon>Westerdykella</taxon>
    </lineage>
</organism>
<name>A0A6A6JTB4_WESOR</name>
<gene>
    <name evidence="3" type="ORF">EI97DRAFT_492106</name>
</gene>
<keyword evidence="4" id="KW-1185">Reference proteome</keyword>
<feature type="domain" description="Azaphilone pigments biosynthesis cluster protein L N-terminal" evidence="1">
    <location>
        <begin position="19"/>
        <end position="189"/>
    </location>
</feature>
<evidence type="ECO:0000313" key="4">
    <source>
        <dbReference type="Proteomes" id="UP000800097"/>
    </source>
</evidence>
<reference evidence="3" key="1">
    <citation type="journal article" date="2020" name="Stud. Mycol.">
        <title>101 Dothideomycetes genomes: a test case for predicting lifestyles and emergence of pathogens.</title>
        <authorList>
            <person name="Haridas S."/>
            <person name="Albert R."/>
            <person name="Binder M."/>
            <person name="Bloem J."/>
            <person name="Labutti K."/>
            <person name="Salamov A."/>
            <person name="Andreopoulos B."/>
            <person name="Baker S."/>
            <person name="Barry K."/>
            <person name="Bills G."/>
            <person name="Bluhm B."/>
            <person name="Cannon C."/>
            <person name="Castanera R."/>
            <person name="Culley D."/>
            <person name="Daum C."/>
            <person name="Ezra D."/>
            <person name="Gonzalez J."/>
            <person name="Henrissat B."/>
            <person name="Kuo A."/>
            <person name="Liang C."/>
            <person name="Lipzen A."/>
            <person name="Lutzoni F."/>
            <person name="Magnuson J."/>
            <person name="Mondo S."/>
            <person name="Nolan M."/>
            <person name="Ohm R."/>
            <person name="Pangilinan J."/>
            <person name="Park H.-J."/>
            <person name="Ramirez L."/>
            <person name="Alfaro M."/>
            <person name="Sun H."/>
            <person name="Tritt A."/>
            <person name="Yoshinaga Y."/>
            <person name="Zwiers L.-H."/>
            <person name="Turgeon B."/>
            <person name="Goodwin S."/>
            <person name="Spatafora J."/>
            <person name="Crous P."/>
            <person name="Grigoriev I."/>
        </authorList>
    </citation>
    <scope>NUCLEOTIDE SEQUENCE</scope>
    <source>
        <strain evidence="3">CBS 379.55</strain>
    </source>
</reference>
<evidence type="ECO:0000313" key="3">
    <source>
        <dbReference type="EMBL" id="KAF2279505.1"/>
    </source>
</evidence>
<dbReference type="InterPro" id="IPR054464">
    <property type="entry name" value="ULD_fung"/>
</dbReference>
<protein>
    <submittedName>
        <fullName evidence="3">Uncharacterized protein</fullName>
    </submittedName>
</protein>
<dbReference type="EMBL" id="ML986486">
    <property type="protein sequence ID" value="KAF2279505.1"/>
    <property type="molecule type" value="Genomic_DNA"/>
</dbReference>
<dbReference type="PANTHER" id="PTHR38886">
    <property type="entry name" value="SESA DOMAIN-CONTAINING PROTEIN"/>
    <property type="match status" value="1"/>
</dbReference>
<proteinExistence type="predicted"/>
<dbReference type="Pfam" id="PF22893">
    <property type="entry name" value="ULD_2"/>
    <property type="match status" value="1"/>
</dbReference>
<evidence type="ECO:0000259" key="2">
    <source>
        <dbReference type="Pfam" id="PF22893"/>
    </source>
</evidence>
<accession>A0A6A6JTB4</accession>
<evidence type="ECO:0000259" key="1">
    <source>
        <dbReference type="Pfam" id="PF17111"/>
    </source>
</evidence>
<dbReference type="GeneID" id="54555472"/>
<dbReference type="Proteomes" id="UP000800097">
    <property type="component" value="Unassembled WGS sequence"/>
</dbReference>
<dbReference type="InterPro" id="IPR031348">
    <property type="entry name" value="PigL_N"/>
</dbReference>
<dbReference type="AlphaFoldDB" id="A0A6A6JTB4"/>
<feature type="domain" description="Ubiquitin-like" evidence="2">
    <location>
        <begin position="226"/>
        <end position="310"/>
    </location>
</feature>
<sequence length="491" mass="55871">MSVGFGFSVGDFLAALRLVGTVIDALRESSSASSDYRDLLNELLHLETALIHVKRVELDESQYAEKVALRQAAAQCQRTIDEFWKRIQAYQSHLRDGGTGSRVKDGWVKIKWALCKKDDLEKFKANLRGHTSSIEILLVTVQMNLTSIRARQQDQRNKTLAGKIEDLSCQWMTRLSTLTNSVAQSVQQGKLLLESSAKVLQMNLRIFQMVYDIQQFIFRLPTQVQRQQPVYMIDAFGRESPFHLEFVRLAEALIAILKVNLKASGCGPAMIDRGAFAIRKAGMQSDVDLQADWDTCFFPGDRVAMSMVFNSLSRGTSCPSCGCRSSVPAIIMDFIPLMRLMSCSSNCGTTFQRVTELTRTMQPSFLPLFQKNEPPEEFQDFPGWMTAWRVRAPLRKRARGDEEASNIRKFRRVRLMNPKLAIKRCEVFAFRDEGWIKRGAGNVTVRSINVNTVIMWMNSASQLMSIHFEKKMDCANVWSADFLCFVLNFQF</sequence>
<dbReference type="OrthoDB" id="3045089at2759"/>
<dbReference type="Pfam" id="PF17111">
    <property type="entry name" value="PigL_N"/>
    <property type="match status" value="1"/>
</dbReference>
<dbReference type="RefSeq" id="XP_033657044.1">
    <property type="nucleotide sequence ID" value="XM_033802297.1"/>
</dbReference>